<dbReference type="InterPro" id="IPR036868">
    <property type="entry name" value="TusA-like_sf"/>
</dbReference>
<dbReference type="Gene3D" id="3.30.110.40">
    <property type="entry name" value="TusA-like domain"/>
    <property type="match status" value="1"/>
</dbReference>
<gene>
    <name evidence="2" type="primary">yedF</name>
    <name evidence="2" type="ORF">FYJ44_10300</name>
</gene>
<keyword evidence="2" id="KW-0808">Transferase</keyword>
<dbReference type="CDD" id="cd03421">
    <property type="entry name" value="SirA_like_N"/>
    <property type="match status" value="1"/>
</dbReference>
<dbReference type="SUPFAM" id="SSF64307">
    <property type="entry name" value="SirA-like"/>
    <property type="match status" value="1"/>
</dbReference>
<dbReference type="GO" id="GO:0016740">
    <property type="term" value="F:transferase activity"/>
    <property type="evidence" value="ECO:0007669"/>
    <property type="project" value="UniProtKB-KW"/>
</dbReference>
<dbReference type="SUPFAM" id="SSF75169">
    <property type="entry name" value="DsrEFH-like"/>
    <property type="match status" value="1"/>
</dbReference>
<dbReference type="AlphaFoldDB" id="A0A6L5XMA8"/>
<evidence type="ECO:0000313" key="2">
    <source>
        <dbReference type="EMBL" id="MSS28414.1"/>
    </source>
</evidence>
<dbReference type="Pfam" id="PF01206">
    <property type="entry name" value="TusA"/>
    <property type="match status" value="1"/>
</dbReference>
<name>A0A6L5XMA8_9BACT</name>
<dbReference type="InterPro" id="IPR003787">
    <property type="entry name" value="Sulphur_relay_DsrE/F-like"/>
</dbReference>
<dbReference type="NCBIfam" id="TIGR03527">
    <property type="entry name" value="selenium_YedF"/>
    <property type="match status" value="1"/>
</dbReference>
<organism evidence="2 3">
    <name type="scientific">Desulfovibrio porci</name>
    <dbReference type="NCBI Taxonomy" id="2605782"/>
    <lineage>
        <taxon>Bacteria</taxon>
        <taxon>Pseudomonadati</taxon>
        <taxon>Thermodesulfobacteriota</taxon>
        <taxon>Desulfovibrionia</taxon>
        <taxon>Desulfovibrionales</taxon>
        <taxon>Desulfovibrionaceae</taxon>
        <taxon>Desulfovibrio</taxon>
    </lineage>
</organism>
<dbReference type="Pfam" id="PF02635">
    <property type="entry name" value="DsrE"/>
    <property type="match status" value="1"/>
</dbReference>
<reference evidence="2 3" key="1">
    <citation type="submission" date="2019-09" db="EMBL/GenBank/DDBJ databases">
        <title>In-depth cultivation of the pig gut microbiome towards novel bacterial diversity and tailored functional studies.</title>
        <authorList>
            <person name="Wylensek D."/>
            <person name="Hitch T.C.A."/>
            <person name="Clavel T."/>
        </authorList>
    </citation>
    <scope>NUCLEOTIDE SEQUENCE [LARGE SCALE GENOMIC DNA]</scope>
    <source>
        <strain evidence="2 3">PG-178-WT-4</strain>
    </source>
</reference>
<proteinExistence type="predicted"/>
<evidence type="ECO:0000313" key="3">
    <source>
        <dbReference type="Proteomes" id="UP000477488"/>
    </source>
</evidence>
<dbReference type="EMBL" id="VUMH01000010">
    <property type="protein sequence ID" value="MSS28414.1"/>
    <property type="molecule type" value="Genomic_DNA"/>
</dbReference>
<dbReference type="InterPro" id="IPR019870">
    <property type="entry name" value="Se_metab_YedF"/>
</dbReference>
<dbReference type="InterPro" id="IPR027396">
    <property type="entry name" value="DsrEFH-like"/>
</dbReference>
<feature type="domain" description="UPF0033" evidence="1">
    <location>
        <begin position="4"/>
        <end position="66"/>
    </location>
</feature>
<comment type="caution">
    <text evidence="2">The sequence shown here is derived from an EMBL/GenBank/DDBJ whole genome shotgun (WGS) entry which is preliminary data.</text>
</comment>
<dbReference type="RefSeq" id="WP_154511788.1">
    <property type="nucleotide sequence ID" value="NZ_DBFWWU010000079.1"/>
</dbReference>
<sequence length="203" mass="21809">MILVDCRGLTCPQPVIRCRDSLAEGATALEILVDNDAARENVARFLRGRGFEVAWAAENGGFWRLTARAENQAVTDDEKTAAPEAASATRRETRTLVLVTTETLGRGDEELGGKLMANFLTTLPELGARLWRLVLLNGGVKLAARPGPALDALRNLAQNNVSVLVCGTCLAHYGLLEAKAVGETSNMLDIVTSLDLADKIIRP</sequence>
<protein>
    <submittedName>
        <fullName evidence="2">Sulfurtransferase-like selenium metabolism protein YedF</fullName>
    </submittedName>
</protein>
<keyword evidence="3" id="KW-1185">Reference proteome</keyword>
<evidence type="ECO:0000259" key="1">
    <source>
        <dbReference type="Pfam" id="PF01206"/>
    </source>
</evidence>
<dbReference type="Proteomes" id="UP000477488">
    <property type="component" value="Unassembled WGS sequence"/>
</dbReference>
<accession>A0A6L5XMA8</accession>
<dbReference type="InterPro" id="IPR001455">
    <property type="entry name" value="TusA-like"/>
</dbReference>